<evidence type="ECO:0000313" key="1">
    <source>
        <dbReference type="EMBL" id="QPG06964.1"/>
    </source>
</evidence>
<organism evidence="1 2">
    <name type="scientific">Salinimonas marina</name>
    <dbReference type="NCBI Taxonomy" id="2785918"/>
    <lineage>
        <taxon>Bacteria</taxon>
        <taxon>Pseudomonadati</taxon>
        <taxon>Pseudomonadota</taxon>
        <taxon>Gammaproteobacteria</taxon>
        <taxon>Alteromonadales</taxon>
        <taxon>Alteromonadaceae</taxon>
        <taxon>Alteromonas/Salinimonas group</taxon>
        <taxon>Salinimonas</taxon>
    </lineage>
</organism>
<dbReference type="KEGG" id="smaa:IT774_07625"/>
<keyword evidence="2" id="KW-1185">Reference proteome</keyword>
<dbReference type="EMBL" id="CP064795">
    <property type="protein sequence ID" value="QPG06964.1"/>
    <property type="molecule type" value="Genomic_DNA"/>
</dbReference>
<protein>
    <submittedName>
        <fullName evidence="1">Uncharacterized protein</fullName>
    </submittedName>
</protein>
<reference evidence="1 2" key="1">
    <citation type="submission" date="2020-11" db="EMBL/GenBank/DDBJ databases">
        <title>Complete genome sequence for Salinimonas sp. strain G2-b.</title>
        <authorList>
            <person name="Park S.-J."/>
        </authorList>
    </citation>
    <scope>NUCLEOTIDE SEQUENCE [LARGE SCALE GENOMIC DNA]</scope>
    <source>
        <strain evidence="1 2">G2-b</strain>
    </source>
</reference>
<dbReference type="AlphaFoldDB" id="A0A7S9HE91"/>
<name>A0A7S9HE91_9ALTE</name>
<gene>
    <name evidence="1" type="ORF">IT774_07625</name>
</gene>
<evidence type="ECO:0000313" key="2">
    <source>
        <dbReference type="Proteomes" id="UP000595095"/>
    </source>
</evidence>
<dbReference type="Proteomes" id="UP000595095">
    <property type="component" value="Chromosome"/>
</dbReference>
<proteinExistence type="predicted"/>
<sequence length="64" mass="7437">MKFKSFPRRYALIQIKDERKVACWVNEEWIIDSTCKSINEMLKEGLVGEDAVQGWINLQPAATH</sequence>
<accession>A0A7S9HE91</accession>